<comment type="caution">
    <text evidence="13">The sequence shown here is derived from an EMBL/GenBank/DDBJ whole genome shotgun (WGS) entry which is preliminary data.</text>
</comment>
<dbReference type="PANTHER" id="PTHR11474">
    <property type="entry name" value="TYROSINASE FAMILY MEMBER"/>
    <property type="match status" value="1"/>
</dbReference>
<evidence type="ECO:0000256" key="1">
    <source>
        <dbReference type="ARBA" id="ARBA00001973"/>
    </source>
</evidence>
<dbReference type="GO" id="GO:0004503">
    <property type="term" value="F:tyrosinase activity"/>
    <property type="evidence" value="ECO:0007669"/>
    <property type="project" value="UniProtKB-EC"/>
</dbReference>
<evidence type="ECO:0000256" key="7">
    <source>
        <dbReference type="ARBA" id="ARBA00023033"/>
    </source>
</evidence>
<comment type="catalytic activity">
    <reaction evidence="9">
        <text>2 L-dopa + O2 = 2 L-dopaquinone + 2 H2O</text>
        <dbReference type="Rhea" id="RHEA:34287"/>
        <dbReference type="ChEBI" id="CHEBI:15377"/>
        <dbReference type="ChEBI" id="CHEBI:15379"/>
        <dbReference type="ChEBI" id="CHEBI:57504"/>
        <dbReference type="ChEBI" id="CHEBI:57924"/>
        <dbReference type="EC" id="1.14.18.1"/>
    </reaction>
</comment>
<dbReference type="GO" id="GO:0046872">
    <property type="term" value="F:metal ion binding"/>
    <property type="evidence" value="ECO:0007669"/>
    <property type="project" value="UniProtKB-KW"/>
</dbReference>
<proteinExistence type="inferred from homology"/>
<evidence type="ECO:0000313" key="13">
    <source>
        <dbReference type="EMBL" id="KAH7124115.1"/>
    </source>
</evidence>
<sequence length="581" mass="65935">MWLTRILFSVLSATLAGSIFLKPGDTSPLRKLDCNITIVSGLPSPFESAHVPVRREIRDLNKNFPDQWNVYILGLRSFFDMNQSFSTSFYEIAGIHGRPYKIWQGAEGIPGKVINGYCPHQNTLFFGWHRPYLVLFEQELYNHVQAAALRFPPHLRDRYIAAADSFRIPYWDWALGIAGGNLPDFFVSPTLQVIGTDGYDKNISNPLHNYNFNPLIPGDFDICENEHYYEMADDYFHDTVSKGFGTAKSLNEFSLNFIEATHGHVHYVIGGANEGTTKHEGHMWPVEYSAFEPLFMLVHCNVDRLFALWQAVHPDLWVEPANINGRGNFVLEDNTWVDGNTELKPFWKTKNTFWTSNDARNTIDLGYVYPETQEWNYETEDEYRSAVNTSIATLYSSSARAMLTANAGAQGSPLNHIIEDDRFLDWSIDIEATQSFSSSFIVRFSLLDELSSEAATPVGSWSVLMPEQSHDKARLPRRASPNESRFHGTLDLTPVILDQIAAQKLGSLDPIDVVAFLKQALTWEIYSEDAKQAALRFSNDLKVTIVSSSVRIPKDPDLPMEYSGLYTEHPEATRDRYVRGN</sequence>
<dbReference type="PANTHER" id="PTHR11474:SF76">
    <property type="entry name" value="SHKT DOMAIN-CONTAINING PROTEIN"/>
    <property type="match status" value="1"/>
</dbReference>
<comment type="similarity">
    <text evidence="2">Belongs to the tyrosinase family.</text>
</comment>
<keyword evidence="8" id="KW-0470">Melanin biosynthesis</keyword>
<dbReference type="InterPro" id="IPR041640">
    <property type="entry name" value="Tyrosinase_C"/>
</dbReference>
<protein>
    <recommendedName>
        <fullName evidence="3">tyrosinase</fullName>
        <ecNumber evidence="3">1.14.18.1</ecNumber>
    </recommendedName>
</protein>
<organism evidence="13 14">
    <name type="scientific">Dendryphion nanum</name>
    <dbReference type="NCBI Taxonomy" id="256645"/>
    <lineage>
        <taxon>Eukaryota</taxon>
        <taxon>Fungi</taxon>
        <taxon>Dikarya</taxon>
        <taxon>Ascomycota</taxon>
        <taxon>Pezizomycotina</taxon>
        <taxon>Dothideomycetes</taxon>
        <taxon>Pleosporomycetidae</taxon>
        <taxon>Pleosporales</taxon>
        <taxon>Torulaceae</taxon>
        <taxon>Dendryphion</taxon>
    </lineage>
</organism>
<feature type="chain" id="PRO_5040504442" description="tyrosinase" evidence="11">
    <location>
        <begin position="17"/>
        <end position="581"/>
    </location>
</feature>
<comment type="cofactor">
    <cofactor evidence="1">
        <name>Cu(2+)</name>
        <dbReference type="ChEBI" id="CHEBI:29036"/>
    </cofactor>
</comment>
<evidence type="ECO:0000259" key="12">
    <source>
        <dbReference type="PROSITE" id="PS00497"/>
    </source>
</evidence>
<feature type="domain" description="Tyrosinase copper-binding" evidence="12">
    <location>
        <begin position="120"/>
        <end position="137"/>
    </location>
</feature>
<evidence type="ECO:0000256" key="6">
    <source>
        <dbReference type="ARBA" id="ARBA00023008"/>
    </source>
</evidence>
<dbReference type="InterPro" id="IPR050316">
    <property type="entry name" value="Tyrosinase/Hemocyanin"/>
</dbReference>
<keyword evidence="7" id="KW-0503">Monooxygenase</keyword>
<name>A0A9P9IM25_9PLEO</name>
<dbReference type="InterPro" id="IPR002227">
    <property type="entry name" value="Tyrosinase_Cu-bd"/>
</dbReference>
<dbReference type="EMBL" id="JAGMWT010000008">
    <property type="protein sequence ID" value="KAH7124115.1"/>
    <property type="molecule type" value="Genomic_DNA"/>
</dbReference>
<dbReference type="OrthoDB" id="6132182at2759"/>
<accession>A0A9P9IM25</accession>
<evidence type="ECO:0000256" key="2">
    <source>
        <dbReference type="ARBA" id="ARBA00009928"/>
    </source>
</evidence>
<dbReference type="GO" id="GO:0042438">
    <property type="term" value="P:melanin biosynthetic process"/>
    <property type="evidence" value="ECO:0007669"/>
    <property type="project" value="UniProtKB-KW"/>
</dbReference>
<dbReference type="Pfam" id="PF18132">
    <property type="entry name" value="Tyrosinase_C"/>
    <property type="match status" value="1"/>
</dbReference>
<evidence type="ECO:0000256" key="3">
    <source>
        <dbReference type="ARBA" id="ARBA00011906"/>
    </source>
</evidence>
<evidence type="ECO:0000256" key="9">
    <source>
        <dbReference type="ARBA" id="ARBA00048233"/>
    </source>
</evidence>
<evidence type="ECO:0000256" key="8">
    <source>
        <dbReference type="ARBA" id="ARBA00023101"/>
    </source>
</evidence>
<dbReference type="AlphaFoldDB" id="A0A9P9IM25"/>
<keyword evidence="14" id="KW-1185">Reference proteome</keyword>
<evidence type="ECO:0000256" key="11">
    <source>
        <dbReference type="SAM" id="SignalP"/>
    </source>
</evidence>
<reference evidence="13" key="1">
    <citation type="journal article" date="2021" name="Nat. Commun.">
        <title>Genetic determinants of endophytism in the Arabidopsis root mycobiome.</title>
        <authorList>
            <person name="Mesny F."/>
            <person name="Miyauchi S."/>
            <person name="Thiergart T."/>
            <person name="Pickel B."/>
            <person name="Atanasova L."/>
            <person name="Karlsson M."/>
            <person name="Huettel B."/>
            <person name="Barry K.W."/>
            <person name="Haridas S."/>
            <person name="Chen C."/>
            <person name="Bauer D."/>
            <person name="Andreopoulos W."/>
            <person name="Pangilinan J."/>
            <person name="LaButti K."/>
            <person name="Riley R."/>
            <person name="Lipzen A."/>
            <person name="Clum A."/>
            <person name="Drula E."/>
            <person name="Henrissat B."/>
            <person name="Kohler A."/>
            <person name="Grigoriev I.V."/>
            <person name="Martin F.M."/>
            <person name="Hacquard S."/>
        </authorList>
    </citation>
    <scope>NUCLEOTIDE SEQUENCE</scope>
    <source>
        <strain evidence="13">MPI-CAGE-CH-0243</strain>
    </source>
</reference>
<keyword evidence="11" id="KW-0732">Signal</keyword>
<dbReference type="PROSITE" id="PS00497">
    <property type="entry name" value="TYROSINASE_1"/>
    <property type="match status" value="1"/>
</dbReference>
<dbReference type="EC" id="1.14.18.1" evidence="3"/>
<keyword evidence="5" id="KW-0560">Oxidoreductase</keyword>
<evidence type="ECO:0000256" key="4">
    <source>
        <dbReference type="ARBA" id="ARBA00022723"/>
    </source>
</evidence>
<evidence type="ECO:0000256" key="5">
    <source>
        <dbReference type="ARBA" id="ARBA00023002"/>
    </source>
</evidence>
<dbReference type="Pfam" id="PF00264">
    <property type="entry name" value="Tyrosinase"/>
    <property type="match status" value="1"/>
</dbReference>
<dbReference type="SUPFAM" id="SSF48056">
    <property type="entry name" value="Di-copper centre-containing domain"/>
    <property type="match status" value="1"/>
</dbReference>
<keyword evidence="6" id="KW-0186">Copper</keyword>
<dbReference type="Gene3D" id="1.10.1280.10">
    <property type="entry name" value="Di-copper center containing domain from catechol oxidase"/>
    <property type="match status" value="1"/>
</dbReference>
<dbReference type="PRINTS" id="PR00092">
    <property type="entry name" value="TYROSINASE"/>
</dbReference>
<feature type="signal peptide" evidence="11">
    <location>
        <begin position="1"/>
        <end position="16"/>
    </location>
</feature>
<keyword evidence="4" id="KW-0479">Metal-binding</keyword>
<dbReference type="InterPro" id="IPR008922">
    <property type="entry name" value="Di-copper_centre_dom_sf"/>
</dbReference>
<gene>
    <name evidence="13" type="ORF">B0J11DRAFT_607163</name>
</gene>
<comment type="catalytic activity">
    <reaction evidence="10">
        <text>L-tyrosine + O2 = L-dopaquinone + H2O</text>
        <dbReference type="Rhea" id="RHEA:18117"/>
        <dbReference type="ChEBI" id="CHEBI:15377"/>
        <dbReference type="ChEBI" id="CHEBI:15379"/>
        <dbReference type="ChEBI" id="CHEBI:57924"/>
        <dbReference type="ChEBI" id="CHEBI:58315"/>
        <dbReference type="EC" id="1.14.18.1"/>
    </reaction>
</comment>
<dbReference type="Proteomes" id="UP000700596">
    <property type="component" value="Unassembled WGS sequence"/>
</dbReference>
<evidence type="ECO:0000313" key="14">
    <source>
        <dbReference type="Proteomes" id="UP000700596"/>
    </source>
</evidence>
<evidence type="ECO:0000256" key="10">
    <source>
        <dbReference type="ARBA" id="ARBA00048881"/>
    </source>
</evidence>